<protein>
    <recommendedName>
        <fullName evidence="5">Glycoprotease family protein</fullName>
    </recommendedName>
</protein>
<feature type="region of interest" description="Disordered" evidence="1">
    <location>
        <begin position="1072"/>
        <end position="1093"/>
    </location>
</feature>
<keyword evidence="2" id="KW-0472">Membrane</keyword>
<dbReference type="Proteomes" id="UP000256645">
    <property type="component" value="Unassembled WGS sequence"/>
</dbReference>
<dbReference type="STRING" id="1849047.A0A3D8SDN9"/>
<comment type="caution">
    <text evidence="3">The sequence shown here is derived from an EMBL/GenBank/DDBJ whole genome shotgun (WGS) entry which is preliminary data.</text>
</comment>
<keyword evidence="2" id="KW-1133">Transmembrane helix</keyword>
<name>A0A3D8SDN9_9HELO</name>
<gene>
    <name evidence="3" type="ORF">BP6252_02047</name>
</gene>
<feature type="region of interest" description="Disordered" evidence="1">
    <location>
        <begin position="454"/>
        <end position="501"/>
    </location>
</feature>
<feature type="compositionally biased region" description="Basic and acidic residues" evidence="1">
    <location>
        <begin position="454"/>
        <end position="465"/>
    </location>
</feature>
<reference evidence="3 4" key="1">
    <citation type="journal article" date="2018" name="IMA Fungus">
        <title>IMA Genome-F 9: Draft genome sequence of Annulohypoxylon stygium, Aspergillus mulundensis, Berkeleyomyces basicola (syn. Thielaviopsis basicola), Ceratocystis smalleyi, two Cercospora beticola strains, Coleophoma cylindrospora, Fusarium fracticaudum, Phialophora cf. hyalina, and Morchella septimelata.</title>
        <authorList>
            <person name="Wingfield B.D."/>
            <person name="Bills G.F."/>
            <person name="Dong Y."/>
            <person name="Huang W."/>
            <person name="Nel W.J."/>
            <person name="Swalarsk-Parry B.S."/>
            <person name="Vaghefi N."/>
            <person name="Wilken P.M."/>
            <person name="An Z."/>
            <person name="de Beer Z.W."/>
            <person name="De Vos L."/>
            <person name="Chen L."/>
            <person name="Duong T.A."/>
            <person name="Gao Y."/>
            <person name="Hammerbacher A."/>
            <person name="Kikkert J.R."/>
            <person name="Li Y."/>
            <person name="Li H."/>
            <person name="Li K."/>
            <person name="Li Q."/>
            <person name="Liu X."/>
            <person name="Ma X."/>
            <person name="Naidoo K."/>
            <person name="Pethybridge S.J."/>
            <person name="Sun J."/>
            <person name="Steenkamp E.T."/>
            <person name="van der Nest M.A."/>
            <person name="van Wyk S."/>
            <person name="Wingfield M.J."/>
            <person name="Xiong C."/>
            <person name="Yue Q."/>
            <person name="Zhang X."/>
        </authorList>
    </citation>
    <scope>NUCLEOTIDE SEQUENCE [LARGE SCALE GENOMIC DNA]</scope>
    <source>
        <strain evidence="3 4">BP6252</strain>
    </source>
</reference>
<feature type="region of interest" description="Disordered" evidence="1">
    <location>
        <begin position="533"/>
        <end position="649"/>
    </location>
</feature>
<feature type="region of interest" description="Disordered" evidence="1">
    <location>
        <begin position="1"/>
        <end position="143"/>
    </location>
</feature>
<feature type="compositionally biased region" description="Polar residues" evidence="1">
    <location>
        <begin position="533"/>
        <end position="544"/>
    </location>
</feature>
<accession>A0A3D8SDN9</accession>
<evidence type="ECO:0000313" key="3">
    <source>
        <dbReference type="EMBL" id="RDW84457.1"/>
    </source>
</evidence>
<feature type="compositionally biased region" description="Polar residues" evidence="1">
    <location>
        <begin position="7"/>
        <end position="24"/>
    </location>
</feature>
<evidence type="ECO:0000256" key="1">
    <source>
        <dbReference type="SAM" id="MobiDB-lite"/>
    </source>
</evidence>
<feature type="transmembrane region" description="Helical" evidence="2">
    <location>
        <begin position="757"/>
        <end position="778"/>
    </location>
</feature>
<evidence type="ECO:0000313" key="4">
    <source>
        <dbReference type="Proteomes" id="UP000256645"/>
    </source>
</evidence>
<organism evidence="3 4">
    <name type="scientific">Coleophoma cylindrospora</name>
    <dbReference type="NCBI Taxonomy" id="1849047"/>
    <lineage>
        <taxon>Eukaryota</taxon>
        <taxon>Fungi</taxon>
        <taxon>Dikarya</taxon>
        <taxon>Ascomycota</taxon>
        <taxon>Pezizomycotina</taxon>
        <taxon>Leotiomycetes</taxon>
        <taxon>Helotiales</taxon>
        <taxon>Dermateaceae</taxon>
        <taxon>Coleophoma</taxon>
    </lineage>
</organism>
<dbReference type="OrthoDB" id="10259622at2759"/>
<dbReference type="AlphaFoldDB" id="A0A3D8SDN9"/>
<feature type="compositionally biased region" description="Polar residues" evidence="1">
    <location>
        <begin position="466"/>
        <end position="476"/>
    </location>
</feature>
<feature type="compositionally biased region" description="Polar residues" evidence="1">
    <location>
        <begin position="47"/>
        <end position="70"/>
    </location>
</feature>
<feature type="compositionally biased region" description="Basic and acidic residues" evidence="1">
    <location>
        <begin position="71"/>
        <end position="98"/>
    </location>
</feature>
<keyword evidence="4" id="KW-1185">Reference proteome</keyword>
<evidence type="ECO:0008006" key="5">
    <source>
        <dbReference type="Google" id="ProtNLM"/>
    </source>
</evidence>
<sequence>MPPNAPAAQNRSTPAPESSQNPFQTLFDDQADEESDDAWWDDEGDTKATSESSNISVSQWPKPPDSNNSRGEPKATTRSTHKVEKKYSVYKPIREKSKGRQKKQNAKIGIKVVTTFTRHEGPAPKIEPQTTIPQPGPTAPNAGRFVDLATLQALGADGADIPVSFWKSKQDKPAVETEYSGNIGASNGSMVGAQNTAGQSVTKDNQALHRHSDLSPDDRPIFIGISVPSDEAAERFISAQTPSDEVPRMSENIHHGGSTPHLPETPAIIITPAQEKSYWSPSTAATDSAVRSRVSSSIYSRPPFDAFGLYNDKDAPPLPVMPSSVLDNERHRIEAQKSFFSPDSDDGTFFGKTPIEPHFNARSRSDTAGSNETVFEEDVSPIISRKPRAVSYTEASKAARRASVSTVATRRWSKGWWNYITTPFLSRSSTFADRSPQSQQTPAVPDLALAVAKARDAQRADKGWEKQSSPMTPVTATTTSSESWWTSGPRLQHEKQPNAAGQSPVLLETRHKVQESSGSLPLVATIHDIGSASASVHSGNTCESPVTDHPARLPGDQPIERGVPILSSPPSTREPRSNNPFVQPSLTDINGSPLPAAMVNAGPQLPSPRTSPQPPPYSPPQVHIPKYRAVFPPGHPRSDQEPVSPGPLSPGLQRAMAAGGSIPLAEVPLEPTVRRPMNLNSSYPEASRDAPIWVTVNTEFLPPPKTARKAEARRQRYEKEDAVAHRAGGWWRGRGCISNRGCYGRTGAEGRKRRRCYFCLIAWFIIMIILIVTLATTLHHKSKAITPESQWLNLTGFPPIPTGFATVAAPVNTIANTGCTFPATVWSCALPKEEQASVSPNDPNQPNFLVQIQWDNSSAANATFANVTGNPDLVTRSGNAVSASQFIKRLLHGARDVVTWTPSPSAPKYAEEFFLGNSTDGVVSSNKAGESTPFYISFFSTANVSAVTDQLSRRAVSNETDPFPNVTSFIPGPSVNSDGTAAAANLYPFPVQQPIRLYDRGLITERYSFYNYYNRSIFLKSLTPLNESNLENGEVPDDENGGCTEAEANFRCTWAETRFLVEMWTRMNGTARLNNSTSSSTTRESSKNATIDFTQPGTFPYPITITIDRHGGDPSSKLLYCYAMNDREQIDSSSGTVRAENRGFGGTLINQAPSTFVNNSDPSLGGFDGGTGGCSCQWTNFQHVLQG</sequence>
<proteinExistence type="predicted"/>
<feature type="compositionally biased region" description="Low complexity" evidence="1">
    <location>
        <begin position="477"/>
        <end position="487"/>
    </location>
</feature>
<evidence type="ECO:0000256" key="2">
    <source>
        <dbReference type="SAM" id="Phobius"/>
    </source>
</evidence>
<feature type="compositionally biased region" description="Polar residues" evidence="1">
    <location>
        <begin position="577"/>
        <end position="590"/>
    </location>
</feature>
<keyword evidence="2" id="KW-0812">Transmembrane</keyword>
<feature type="compositionally biased region" description="Acidic residues" evidence="1">
    <location>
        <begin position="29"/>
        <end position="44"/>
    </location>
</feature>
<feature type="compositionally biased region" description="Pro residues" evidence="1">
    <location>
        <begin position="605"/>
        <end position="619"/>
    </location>
</feature>
<dbReference type="EMBL" id="PDLM01000002">
    <property type="protein sequence ID" value="RDW84457.1"/>
    <property type="molecule type" value="Genomic_DNA"/>
</dbReference>